<dbReference type="Proteomes" id="UP001642483">
    <property type="component" value="Unassembled WGS sequence"/>
</dbReference>
<dbReference type="PROSITE" id="PS50837">
    <property type="entry name" value="NACHT"/>
    <property type="match status" value="1"/>
</dbReference>
<dbReference type="InterPro" id="IPR032675">
    <property type="entry name" value="LRR_dom_sf"/>
</dbReference>
<feature type="domain" description="NACHT" evidence="7">
    <location>
        <begin position="448"/>
        <end position="586"/>
    </location>
</feature>
<evidence type="ECO:0000256" key="1">
    <source>
        <dbReference type="ARBA" id="ARBA00004496"/>
    </source>
</evidence>
<comment type="subcellular location">
    <subcellularLocation>
        <location evidence="1">Cytoplasm</location>
    </subcellularLocation>
</comment>
<evidence type="ECO:0000256" key="6">
    <source>
        <dbReference type="SAM" id="MobiDB-lite"/>
    </source>
</evidence>
<feature type="region of interest" description="Disordered" evidence="6">
    <location>
        <begin position="1"/>
        <end position="23"/>
    </location>
</feature>
<sequence length="1038" mass="116112">MVQGMDNNVHKPHSAERMENNYSTNPVDMQSVQLVEEYVMLNEHTAYMTPPLPTGIDSRHQTVSCNFNQPPALYGPPLYQAYSQGLSHPAPYSSGLSHQIRPMYSEQNVPADTQNYPNGPIQFSSQFLGQGQPYPSQLPQGPSNYPFPPSAPMGGSQSVSTNQAQINLPSAYIGSSSYQIYPNGPIQFSSQFFGRGQPYPSQLPQGLSNYPFPPSAPMGGSQSVPTNQAQINLPSVYIGSSLYQTQGQYADGPPIEKRRRPNNDSQQNAVISTSLTMQDQQQQFNLNQSTSSSSATVTENLTVCERRNITQGKGSYYQQGPVDKVVIKNTTYQQPSSSSGQEQNLSPEELNELTTRLQGALKTSAGKKSAKLSCPIRDKQVTYVSLEIVLKSGRSSEREIKKRFNDRKQMLKTLKAPKGNVNLKKLLQCVQENTEENPCNCENENCCYSVGIIGPAGIGKTTCTLELTKLICTGEIPGYDYVFLIRFRNVDYNKENATSLLKFLLTSSGSHFSCSPNEEKALIEILQHSQKVMLILDGVDEARFQQKKTSYVMRQLFDRANAEDFFKNILAGNLLPHAVKFVTSRPEQMFELHSDCRPHFVASILGLSDESRQELCKQISNDKHEEVGDFLQKHPEISAYCYIPVFCILATSSITDAISHYSETENLSTISGIMISAFLKFVKSSHMQQVEQLTSELQKLFQLAQNGFLNHEVLFNERHFTECKIGKKTRNAYLEASSELDFSVNILSGETQFYFSHMVWQEFFTAIGLLVFTKYVDFEQHYSIFDDSEWQVVIKFMYGLLSPKTFMSLKSIFNDISVNEDSRNLLKKFVLSFATIQFTYEENADKFLRVCSWLYEAQDDDLTNEFAQALSANIDLSGPLLPGDVVSLHYLLRKCKKASTLMLRLQFHGKCLFQFFKEMSKTLQDTKIVIKQLTIRERINVKTVPLIFNCLNGTECDFSPCQLSKAAFKALSGAIEGSTQPMKGLNLSTNNLGDDGASHISTCLSKIEELDIGQCKISASGIKSISDAISKLPEPVSM</sequence>
<dbReference type="PRINTS" id="PR00364">
    <property type="entry name" value="DISEASERSIST"/>
</dbReference>
<dbReference type="EMBL" id="CAWYQH010000108">
    <property type="protein sequence ID" value="CAK8688534.1"/>
    <property type="molecule type" value="Genomic_DNA"/>
</dbReference>
<evidence type="ECO:0000256" key="3">
    <source>
        <dbReference type="ARBA" id="ARBA00022737"/>
    </source>
</evidence>
<feature type="region of interest" description="Disordered" evidence="6">
    <location>
        <begin position="109"/>
        <end position="160"/>
    </location>
</feature>
<organism evidence="8 9">
    <name type="scientific">Clavelina lepadiformis</name>
    <name type="common">Light-bulb sea squirt</name>
    <name type="synonym">Ascidia lepadiformis</name>
    <dbReference type="NCBI Taxonomy" id="159417"/>
    <lineage>
        <taxon>Eukaryota</taxon>
        <taxon>Metazoa</taxon>
        <taxon>Chordata</taxon>
        <taxon>Tunicata</taxon>
        <taxon>Ascidiacea</taxon>
        <taxon>Aplousobranchia</taxon>
        <taxon>Clavelinidae</taxon>
        <taxon>Clavelina</taxon>
    </lineage>
</organism>
<dbReference type="PANTHER" id="PTHR45690">
    <property type="entry name" value="NACHT, LRR AND PYD DOMAINS-CONTAINING PROTEIN 12"/>
    <property type="match status" value="1"/>
</dbReference>
<evidence type="ECO:0000313" key="9">
    <source>
        <dbReference type="Proteomes" id="UP001642483"/>
    </source>
</evidence>
<gene>
    <name evidence="8" type="ORF">CVLEPA_LOCUS20536</name>
</gene>
<evidence type="ECO:0000313" key="8">
    <source>
        <dbReference type="EMBL" id="CAK8688534.1"/>
    </source>
</evidence>
<keyword evidence="9" id="KW-1185">Reference proteome</keyword>
<evidence type="ECO:0000259" key="7">
    <source>
        <dbReference type="PROSITE" id="PS50837"/>
    </source>
</evidence>
<accession>A0ABP0GCJ5</accession>
<protein>
    <recommendedName>
        <fullName evidence="7">NACHT domain-containing protein</fullName>
    </recommendedName>
</protein>
<keyword evidence="4" id="KW-0547">Nucleotide-binding</keyword>
<name>A0ABP0GCJ5_CLALP</name>
<reference evidence="8 9" key="1">
    <citation type="submission" date="2024-02" db="EMBL/GenBank/DDBJ databases">
        <authorList>
            <person name="Daric V."/>
            <person name="Darras S."/>
        </authorList>
    </citation>
    <scope>NUCLEOTIDE SEQUENCE [LARGE SCALE GENOMIC DNA]</scope>
</reference>
<dbReference type="InterPro" id="IPR027417">
    <property type="entry name" value="P-loop_NTPase"/>
</dbReference>
<dbReference type="Gene3D" id="3.40.50.300">
    <property type="entry name" value="P-loop containing nucleotide triphosphate hydrolases"/>
    <property type="match status" value="1"/>
</dbReference>
<feature type="region of interest" description="Disordered" evidence="6">
    <location>
        <begin position="247"/>
        <end position="266"/>
    </location>
</feature>
<dbReference type="SUPFAM" id="SSF52540">
    <property type="entry name" value="P-loop containing nucleoside triphosphate hydrolases"/>
    <property type="match status" value="1"/>
</dbReference>
<evidence type="ECO:0000256" key="5">
    <source>
        <dbReference type="ARBA" id="ARBA00022840"/>
    </source>
</evidence>
<comment type="caution">
    <text evidence="8">The sequence shown here is derived from an EMBL/GenBank/DDBJ whole genome shotgun (WGS) entry which is preliminary data.</text>
</comment>
<evidence type="ECO:0000256" key="4">
    <source>
        <dbReference type="ARBA" id="ARBA00022741"/>
    </source>
</evidence>
<proteinExistence type="predicted"/>
<dbReference type="InterPro" id="IPR007111">
    <property type="entry name" value="NACHT_NTPase"/>
</dbReference>
<dbReference type="PANTHER" id="PTHR45690:SF19">
    <property type="entry name" value="NACHT, LRR AND PYD DOMAINS-CONTAINING PROTEIN 3"/>
    <property type="match status" value="1"/>
</dbReference>
<dbReference type="InterPro" id="IPR050637">
    <property type="entry name" value="NLRP_innate_immun_reg"/>
</dbReference>
<feature type="compositionally biased region" description="Polar residues" evidence="6">
    <location>
        <begin position="109"/>
        <end position="143"/>
    </location>
</feature>
<keyword evidence="2" id="KW-0963">Cytoplasm</keyword>
<keyword evidence="3" id="KW-0677">Repeat</keyword>
<dbReference type="Gene3D" id="3.80.10.10">
    <property type="entry name" value="Ribonuclease Inhibitor"/>
    <property type="match status" value="1"/>
</dbReference>
<dbReference type="Pfam" id="PF05729">
    <property type="entry name" value="NACHT"/>
    <property type="match status" value="1"/>
</dbReference>
<evidence type="ECO:0000256" key="2">
    <source>
        <dbReference type="ARBA" id="ARBA00022490"/>
    </source>
</evidence>
<dbReference type="SUPFAM" id="SSF52047">
    <property type="entry name" value="RNI-like"/>
    <property type="match status" value="1"/>
</dbReference>
<keyword evidence="5" id="KW-0067">ATP-binding</keyword>